<protein>
    <submittedName>
        <fullName evidence="3">RRM domain-containing protein</fullName>
    </submittedName>
</protein>
<organism evidence="3">
    <name type="scientific">Brugia timori</name>
    <dbReference type="NCBI Taxonomy" id="42155"/>
    <lineage>
        <taxon>Eukaryota</taxon>
        <taxon>Metazoa</taxon>
        <taxon>Ecdysozoa</taxon>
        <taxon>Nematoda</taxon>
        <taxon>Chromadorea</taxon>
        <taxon>Rhabditida</taxon>
        <taxon>Spirurina</taxon>
        <taxon>Spiruromorpha</taxon>
        <taxon>Filarioidea</taxon>
        <taxon>Onchocercidae</taxon>
        <taxon>Brugia</taxon>
    </lineage>
</organism>
<proteinExistence type="predicted"/>
<keyword evidence="2" id="KW-1185">Reference proteome</keyword>
<reference evidence="3" key="1">
    <citation type="submission" date="2017-02" db="UniProtKB">
        <authorList>
            <consortium name="WormBaseParasite"/>
        </authorList>
    </citation>
    <scope>IDENTIFICATION</scope>
</reference>
<dbReference type="WBParaSite" id="BTMF_0001814601-mRNA-1">
    <property type="protein sequence ID" value="BTMF_0001814601-mRNA-1"/>
    <property type="gene ID" value="BTMF_0001814601"/>
</dbReference>
<dbReference type="Proteomes" id="UP000280834">
    <property type="component" value="Unassembled WGS sequence"/>
</dbReference>
<name>A0A0R3RDM2_9BILA</name>
<evidence type="ECO:0000313" key="1">
    <source>
        <dbReference type="EMBL" id="VDO57489.1"/>
    </source>
</evidence>
<reference evidence="1 2" key="2">
    <citation type="submission" date="2018-11" db="EMBL/GenBank/DDBJ databases">
        <authorList>
            <consortium name="Pathogen Informatics"/>
        </authorList>
    </citation>
    <scope>NUCLEOTIDE SEQUENCE [LARGE SCALE GENOMIC DNA]</scope>
</reference>
<sequence length="34" mass="3733">MMSNKKVSVNVNSSINQFGSLQNADQVLAEFGKF</sequence>
<evidence type="ECO:0000313" key="2">
    <source>
        <dbReference type="Proteomes" id="UP000280834"/>
    </source>
</evidence>
<evidence type="ECO:0000313" key="3">
    <source>
        <dbReference type="WBParaSite" id="BTMF_0001814601-mRNA-1"/>
    </source>
</evidence>
<accession>A0A0R3RDM2</accession>
<dbReference type="AlphaFoldDB" id="A0A0R3RDM2"/>
<gene>
    <name evidence="1" type="ORF">BTMF_LOCUS16108</name>
</gene>
<dbReference type="EMBL" id="UZAG01023724">
    <property type="protein sequence ID" value="VDO57489.1"/>
    <property type="molecule type" value="Genomic_DNA"/>
</dbReference>